<evidence type="ECO:0000313" key="2">
    <source>
        <dbReference type="Proteomes" id="UP000672097"/>
    </source>
</evidence>
<gene>
    <name evidence="1" type="ORF">KAK11_12095</name>
</gene>
<evidence type="ECO:0000313" key="1">
    <source>
        <dbReference type="EMBL" id="MBQ0936071.1"/>
    </source>
</evidence>
<dbReference type="EMBL" id="JAGQDG010000004">
    <property type="protein sequence ID" value="MBQ0936071.1"/>
    <property type="molecule type" value="Genomic_DNA"/>
</dbReference>
<organism evidence="1 2">
    <name type="scientific">Ideonella paludis</name>
    <dbReference type="NCBI Taxonomy" id="1233411"/>
    <lineage>
        <taxon>Bacteria</taxon>
        <taxon>Pseudomonadati</taxon>
        <taxon>Pseudomonadota</taxon>
        <taxon>Betaproteobacteria</taxon>
        <taxon>Burkholderiales</taxon>
        <taxon>Sphaerotilaceae</taxon>
        <taxon>Ideonella</taxon>
    </lineage>
</organism>
<keyword evidence="2" id="KW-1185">Reference proteome</keyword>
<reference evidence="1 2" key="1">
    <citation type="submission" date="2021-04" db="EMBL/GenBank/DDBJ databases">
        <title>The genome sequence of type strain Ideonella paludis KCTC 32238.</title>
        <authorList>
            <person name="Liu Y."/>
        </authorList>
    </citation>
    <scope>NUCLEOTIDE SEQUENCE [LARGE SCALE GENOMIC DNA]</scope>
    <source>
        <strain evidence="1 2">KCTC 32238</strain>
    </source>
</reference>
<dbReference type="RefSeq" id="WP_210809379.1">
    <property type="nucleotide sequence ID" value="NZ_JAGQDG010000004.1"/>
</dbReference>
<protein>
    <submittedName>
        <fullName evidence="1">Uncharacterized protein</fullName>
    </submittedName>
</protein>
<proteinExistence type="predicted"/>
<sequence length="129" mass="14879">MQLIEHRSPDGVDPWVSLRFDLDFYKTPTGKAFLITSNGSRPLYLREFGVAYHWDDSLVVAYHSKPCSWMPPLREQHCSPLNYLSHDRRMQVVVRSVLDQPEVARRRIKEVGTQLKSSASSGGLGHRQW</sequence>
<accession>A0ABS5DY49</accession>
<comment type="caution">
    <text evidence="1">The sequence shown here is derived from an EMBL/GenBank/DDBJ whole genome shotgun (WGS) entry which is preliminary data.</text>
</comment>
<dbReference type="Proteomes" id="UP000672097">
    <property type="component" value="Unassembled WGS sequence"/>
</dbReference>
<name>A0ABS5DY49_9BURK</name>